<protein>
    <submittedName>
        <fullName evidence="3">QRIC2 protein</fullName>
    </submittedName>
</protein>
<reference evidence="3 4" key="1">
    <citation type="submission" date="2019-09" db="EMBL/GenBank/DDBJ databases">
        <title>Bird 10,000 Genomes (B10K) Project - Family phase.</title>
        <authorList>
            <person name="Zhang G."/>
        </authorList>
    </citation>
    <scope>NUCLEOTIDE SEQUENCE [LARGE SCALE GENOMIC DNA]</scope>
    <source>
        <strain evidence="3">OUT-0054</strain>
        <tissue evidence="3">Blood</tissue>
    </source>
</reference>
<dbReference type="OrthoDB" id="5981048at2759"/>
<evidence type="ECO:0000313" key="4">
    <source>
        <dbReference type="Proteomes" id="UP000549775"/>
    </source>
</evidence>
<gene>
    <name evidence="3" type="primary">Qrich2_1</name>
    <name evidence="3" type="ORF">ACRARU_R02783</name>
</gene>
<dbReference type="AlphaFoldDB" id="A0A7K7PXV0"/>
<evidence type="ECO:0000256" key="1">
    <source>
        <dbReference type="SAM" id="Coils"/>
    </source>
</evidence>
<sequence length="122" mass="14294">DQELSRQMEAKFLQLQKECEKLKFASGSLQKDSQQKQRAIEMLFESLEKLQKEKADEQDMLAAMELKADKAALSSKVDCSQFDENMEQLDERMEDLQNQISDQKQHWDTVLQQFSDAMEEKV</sequence>
<dbReference type="PANTHER" id="PTHR46766">
    <property type="entry name" value="GLUTAMINE-RICH PROTEIN 2"/>
    <property type="match status" value="1"/>
</dbReference>
<feature type="non-terminal residue" evidence="3">
    <location>
        <position position="1"/>
    </location>
</feature>
<keyword evidence="1" id="KW-0175">Coiled coil</keyword>
<keyword evidence="4" id="KW-1185">Reference proteome</keyword>
<organism evidence="3 4">
    <name type="scientific">Acrocephalus arundinaceus</name>
    <name type="common">Great reed-warbler</name>
    <dbReference type="NCBI Taxonomy" id="39621"/>
    <lineage>
        <taxon>Eukaryota</taxon>
        <taxon>Metazoa</taxon>
        <taxon>Chordata</taxon>
        <taxon>Craniata</taxon>
        <taxon>Vertebrata</taxon>
        <taxon>Euteleostomi</taxon>
        <taxon>Archelosauria</taxon>
        <taxon>Archosauria</taxon>
        <taxon>Dinosauria</taxon>
        <taxon>Saurischia</taxon>
        <taxon>Theropoda</taxon>
        <taxon>Coelurosauria</taxon>
        <taxon>Aves</taxon>
        <taxon>Neognathae</taxon>
        <taxon>Neoaves</taxon>
        <taxon>Telluraves</taxon>
        <taxon>Australaves</taxon>
        <taxon>Passeriformes</taxon>
        <taxon>Sylvioidea</taxon>
        <taxon>Sylviidae</taxon>
        <taxon>Acrocephalinae</taxon>
        <taxon>Acrocephalus</taxon>
    </lineage>
</organism>
<feature type="domain" description="DUF4795" evidence="2">
    <location>
        <begin position="1"/>
        <end position="122"/>
    </location>
</feature>
<dbReference type="InterPro" id="IPR032013">
    <property type="entry name" value="DUF4795"/>
</dbReference>
<feature type="coiled-coil region" evidence="1">
    <location>
        <begin position="33"/>
        <end position="106"/>
    </location>
</feature>
<evidence type="ECO:0000259" key="2">
    <source>
        <dbReference type="Pfam" id="PF16043"/>
    </source>
</evidence>
<feature type="non-terminal residue" evidence="3">
    <location>
        <position position="122"/>
    </location>
</feature>
<proteinExistence type="predicted"/>
<dbReference type="Proteomes" id="UP000549775">
    <property type="component" value="Unassembled WGS sequence"/>
</dbReference>
<evidence type="ECO:0000313" key="3">
    <source>
        <dbReference type="EMBL" id="NWZ72448.1"/>
    </source>
</evidence>
<accession>A0A7K7PXV0</accession>
<dbReference type="EMBL" id="VZST01004541">
    <property type="protein sequence ID" value="NWZ72448.1"/>
    <property type="molecule type" value="Genomic_DNA"/>
</dbReference>
<dbReference type="PANTHER" id="PTHR46766:SF1">
    <property type="entry name" value="GLUTAMINE-RICH PROTEIN 2"/>
    <property type="match status" value="1"/>
</dbReference>
<comment type="caution">
    <text evidence="3">The sequence shown here is derived from an EMBL/GenBank/DDBJ whole genome shotgun (WGS) entry which is preliminary data.</text>
</comment>
<name>A0A7K7PXV0_ACRAR</name>
<dbReference type="Pfam" id="PF16043">
    <property type="entry name" value="DUF4795"/>
    <property type="match status" value="1"/>
</dbReference>